<dbReference type="SUPFAM" id="SSF81324">
    <property type="entry name" value="Voltage-gated potassium channels"/>
    <property type="match status" value="1"/>
</dbReference>
<reference evidence="2 3" key="1">
    <citation type="submission" date="2018-06" db="EMBL/GenBank/DDBJ databases">
        <title>Genomic Encyclopedia of Type Strains, Phase IV (KMG-IV): sequencing the most valuable type-strain genomes for metagenomic binning, comparative biology and taxonomic classification.</title>
        <authorList>
            <person name="Goeker M."/>
        </authorList>
    </citation>
    <scope>NUCLEOTIDE SEQUENCE [LARGE SCALE GENOMIC DNA]</scope>
    <source>
        <strain evidence="2 3">DSM 18048</strain>
    </source>
</reference>
<feature type="transmembrane region" description="Helical" evidence="1">
    <location>
        <begin position="20"/>
        <end position="43"/>
    </location>
</feature>
<name>A0A318SFH9_9DEIO</name>
<keyword evidence="1" id="KW-0472">Membrane</keyword>
<keyword evidence="3" id="KW-1185">Reference proteome</keyword>
<dbReference type="Proteomes" id="UP000248326">
    <property type="component" value="Unassembled WGS sequence"/>
</dbReference>
<accession>A0A318SFH9</accession>
<evidence type="ECO:0008006" key="4">
    <source>
        <dbReference type="Google" id="ProtNLM"/>
    </source>
</evidence>
<dbReference type="AlphaFoldDB" id="A0A318SFH9"/>
<gene>
    <name evidence="2" type="ORF">DES52_11275</name>
</gene>
<keyword evidence="1" id="KW-1133">Transmembrane helix</keyword>
<organism evidence="2 3">
    <name type="scientific">Deinococcus yavapaiensis KR-236</name>
    <dbReference type="NCBI Taxonomy" id="694435"/>
    <lineage>
        <taxon>Bacteria</taxon>
        <taxon>Thermotogati</taxon>
        <taxon>Deinococcota</taxon>
        <taxon>Deinococci</taxon>
        <taxon>Deinococcales</taxon>
        <taxon>Deinococcaceae</taxon>
        <taxon>Deinococcus</taxon>
    </lineage>
</organism>
<protein>
    <recommendedName>
        <fullName evidence="4">Ion channel</fullName>
    </recommendedName>
</protein>
<comment type="caution">
    <text evidence="2">The sequence shown here is derived from an EMBL/GenBank/DDBJ whole genome shotgun (WGS) entry which is preliminary data.</text>
</comment>
<dbReference type="EMBL" id="QJSX01000012">
    <property type="protein sequence ID" value="PYE52754.1"/>
    <property type="molecule type" value="Genomic_DNA"/>
</dbReference>
<sequence length="85" mass="9302">MLVTMGSDYFPRTAEGRASAWLLALYGFAVFGWITASVASFFVGRDQPTNETDETTSVTNEALLNELTRLRAAVLPTAPEDDEMP</sequence>
<evidence type="ECO:0000313" key="2">
    <source>
        <dbReference type="EMBL" id="PYE52754.1"/>
    </source>
</evidence>
<evidence type="ECO:0000313" key="3">
    <source>
        <dbReference type="Proteomes" id="UP000248326"/>
    </source>
</evidence>
<proteinExistence type="predicted"/>
<keyword evidence="1" id="KW-0812">Transmembrane</keyword>
<dbReference type="Gene3D" id="1.20.5.110">
    <property type="match status" value="1"/>
</dbReference>
<evidence type="ECO:0000256" key="1">
    <source>
        <dbReference type="SAM" id="Phobius"/>
    </source>
</evidence>